<feature type="compositionally biased region" description="Basic and acidic residues" evidence="1">
    <location>
        <begin position="567"/>
        <end position="581"/>
    </location>
</feature>
<feature type="region of interest" description="Disordered" evidence="1">
    <location>
        <begin position="548"/>
        <end position="581"/>
    </location>
</feature>
<dbReference type="SUPFAM" id="SSF46565">
    <property type="entry name" value="Chaperone J-domain"/>
    <property type="match status" value="1"/>
</dbReference>
<organism evidence="2 3">
    <name type="scientific">Effrenium voratum</name>
    <dbReference type="NCBI Taxonomy" id="2562239"/>
    <lineage>
        <taxon>Eukaryota</taxon>
        <taxon>Sar</taxon>
        <taxon>Alveolata</taxon>
        <taxon>Dinophyceae</taxon>
        <taxon>Suessiales</taxon>
        <taxon>Symbiodiniaceae</taxon>
        <taxon>Effrenium</taxon>
    </lineage>
</organism>
<dbReference type="AlphaFoldDB" id="A0AA36I8M3"/>
<feature type="compositionally biased region" description="Acidic residues" evidence="1">
    <location>
        <begin position="158"/>
        <end position="180"/>
    </location>
</feature>
<proteinExistence type="predicted"/>
<dbReference type="InterPro" id="IPR036869">
    <property type="entry name" value="J_dom_sf"/>
</dbReference>
<name>A0AA36I8M3_9DINO</name>
<feature type="region of interest" description="Disordered" evidence="1">
    <location>
        <begin position="197"/>
        <end position="236"/>
    </location>
</feature>
<evidence type="ECO:0000313" key="3">
    <source>
        <dbReference type="Proteomes" id="UP001178507"/>
    </source>
</evidence>
<feature type="region of interest" description="Disordered" evidence="1">
    <location>
        <begin position="142"/>
        <end position="180"/>
    </location>
</feature>
<reference evidence="2" key="1">
    <citation type="submission" date="2023-08" db="EMBL/GenBank/DDBJ databases">
        <authorList>
            <person name="Chen Y."/>
            <person name="Shah S."/>
            <person name="Dougan E. K."/>
            <person name="Thang M."/>
            <person name="Chan C."/>
        </authorList>
    </citation>
    <scope>NUCLEOTIDE SEQUENCE</scope>
</reference>
<keyword evidence="3" id="KW-1185">Reference proteome</keyword>
<protein>
    <recommendedName>
        <fullName evidence="4">J domain-containing protein</fullName>
    </recommendedName>
</protein>
<dbReference type="CDD" id="cd06257">
    <property type="entry name" value="DnaJ"/>
    <property type="match status" value="1"/>
</dbReference>
<dbReference type="Gene3D" id="1.10.287.110">
    <property type="entry name" value="DnaJ domain"/>
    <property type="match status" value="1"/>
</dbReference>
<feature type="compositionally biased region" description="Basic and acidic residues" evidence="1">
    <location>
        <begin position="276"/>
        <end position="286"/>
    </location>
</feature>
<feature type="region of interest" description="Disordered" evidence="1">
    <location>
        <begin position="274"/>
        <end position="302"/>
    </location>
</feature>
<evidence type="ECO:0000313" key="2">
    <source>
        <dbReference type="EMBL" id="CAJ1383097.1"/>
    </source>
</evidence>
<accession>A0AA36I8M3</accession>
<dbReference type="EMBL" id="CAUJNA010000982">
    <property type="protein sequence ID" value="CAJ1383097.1"/>
    <property type="molecule type" value="Genomic_DNA"/>
</dbReference>
<evidence type="ECO:0000256" key="1">
    <source>
        <dbReference type="SAM" id="MobiDB-lite"/>
    </source>
</evidence>
<comment type="caution">
    <text evidence="2">The sequence shown here is derived from an EMBL/GenBank/DDBJ whole genome shotgun (WGS) entry which is preliminary data.</text>
</comment>
<dbReference type="InterPro" id="IPR001623">
    <property type="entry name" value="DnaJ_domain"/>
</dbReference>
<feature type="compositionally biased region" description="Basic and acidic residues" evidence="1">
    <location>
        <begin position="548"/>
        <end position="558"/>
    </location>
</feature>
<dbReference type="Proteomes" id="UP001178507">
    <property type="component" value="Unassembled WGS sequence"/>
</dbReference>
<gene>
    <name evidence="2" type="ORF">EVOR1521_LOCUS10306</name>
</gene>
<sequence length="581" mass="63150">MFVMLEAKDETMLLAALRELEAAPAVPLLQLLQRPALLKRLQEANVAAACSLRRRAADAFRAALAQLRRRAVEVLTVLGAELAQELEAALFLQLSPLEAWAGDFVKDPEETLHVRRCRGLLWTARLGTSSACPAEQAAELLRRFPPPPPAPEAQVGECEAEEEAQEGEADGADAAQGDDDIEDFEDDASASLMPPIQLSMAGSGRSDAPAQLPLQASGWPEGKNPSCSRPPAEAKNWPQGNLRPPAEANDWPQGIAPEPGAVPLTFLAGCKVEPPQGEKRAGSKEEMCDEELPPKGAPADVREEEPLALKAPRRGRAQVLAEIQRILQVSESMPRWGYEVLGLLAGADESAAAKAFRFLARQIHPDGRPPLREEDELRCHEALAKLQRAKAAASARPARPARPALRVEAAEGAWQLRWKGSGADRYELRVQDGKFMMTVLALEAPCQSYELQMAQLPLCLQGRLRASGRLALRVAAVGPGGSALSEEAVGKKVLGFLQGFDCFVCRPPSSEVCFSGLSLPKDNSSLLDPEKATESAEAFIDLEPKVKARQAERDDHHVYSMTDDEHEESKDLAKEYEDPWL</sequence>
<evidence type="ECO:0008006" key="4">
    <source>
        <dbReference type="Google" id="ProtNLM"/>
    </source>
</evidence>